<evidence type="ECO:0000256" key="4">
    <source>
        <dbReference type="ARBA" id="ARBA00022692"/>
    </source>
</evidence>
<evidence type="ECO:0000256" key="3">
    <source>
        <dbReference type="ARBA" id="ARBA00022475"/>
    </source>
</evidence>
<keyword evidence="5 7" id="KW-1133">Transmembrane helix</keyword>
<dbReference type="EMBL" id="FUHW01000014">
    <property type="protein sequence ID" value="SJM53020.1"/>
    <property type="molecule type" value="Genomic_DNA"/>
</dbReference>
<organism evidence="10 11">
    <name type="scientific">Arthrobacter rhombi</name>
    <dbReference type="NCBI Taxonomy" id="71253"/>
    <lineage>
        <taxon>Bacteria</taxon>
        <taxon>Bacillati</taxon>
        <taxon>Actinomycetota</taxon>
        <taxon>Actinomycetes</taxon>
        <taxon>Micrococcales</taxon>
        <taxon>Micrococcaceae</taxon>
        <taxon>Arthrobacter</taxon>
    </lineage>
</organism>
<name>A0A1R4FAN0_9MICC</name>
<dbReference type="InterPro" id="IPR035906">
    <property type="entry name" value="MetI-like_sf"/>
</dbReference>
<feature type="domain" description="ABC transmembrane type-1" evidence="9">
    <location>
        <begin position="123"/>
        <end position="314"/>
    </location>
</feature>
<evidence type="ECO:0000256" key="1">
    <source>
        <dbReference type="ARBA" id="ARBA00004651"/>
    </source>
</evidence>
<evidence type="ECO:0000256" key="6">
    <source>
        <dbReference type="ARBA" id="ARBA00023136"/>
    </source>
</evidence>
<evidence type="ECO:0000256" key="2">
    <source>
        <dbReference type="ARBA" id="ARBA00022448"/>
    </source>
</evidence>
<keyword evidence="2 7" id="KW-0813">Transport</keyword>
<feature type="transmembrane region" description="Helical" evidence="7">
    <location>
        <begin position="62"/>
        <end position="84"/>
    </location>
</feature>
<keyword evidence="4 7" id="KW-0812">Transmembrane</keyword>
<feature type="transmembrane region" description="Helical" evidence="7">
    <location>
        <begin position="127"/>
        <end position="148"/>
    </location>
</feature>
<feature type="transmembrane region" description="Helical" evidence="7">
    <location>
        <begin position="295"/>
        <end position="314"/>
    </location>
</feature>
<feature type="compositionally biased region" description="Basic and acidic residues" evidence="8">
    <location>
        <begin position="16"/>
        <end position="37"/>
    </location>
</feature>
<dbReference type="AlphaFoldDB" id="A0A1R4FAN0"/>
<feature type="region of interest" description="Disordered" evidence="8">
    <location>
        <begin position="1"/>
        <end position="56"/>
    </location>
</feature>
<dbReference type="PANTHER" id="PTHR43744">
    <property type="entry name" value="ABC TRANSPORTER PERMEASE PROTEIN MG189-RELATED-RELATED"/>
    <property type="match status" value="1"/>
</dbReference>
<comment type="similarity">
    <text evidence="7">Belongs to the binding-protein-dependent transport system permease family.</text>
</comment>
<keyword evidence="6 7" id="KW-0472">Membrane</keyword>
<feature type="transmembrane region" description="Helical" evidence="7">
    <location>
        <begin position="155"/>
        <end position="175"/>
    </location>
</feature>
<dbReference type="InterPro" id="IPR000515">
    <property type="entry name" value="MetI-like"/>
</dbReference>
<evidence type="ECO:0000256" key="8">
    <source>
        <dbReference type="SAM" id="MobiDB-lite"/>
    </source>
</evidence>
<dbReference type="PROSITE" id="PS50928">
    <property type="entry name" value="ABC_TM1"/>
    <property type="match status" value="1"/>
</dbReference>
<feature type="transmembrane region" description="Helical" evidence="7">
    <location>
        <begin position="247"/>
        <end position="270"/>
    </location>
</feature>
<evidence type="ECO:0000259" key="9">
    <source>
        <dbReference type="PROSITE" id="PS50928"/>
    </source>
</evidence>
<comment type="subcellular location">
    <subcellularLocation>
        <location evidence="1 7">Cell membrane</location>
        <topology evidence="1 7">Multi-pass membrane protein</topology>
    </subcellularLocation>
</comment>
<gene>
    <name evidence="10" type="ORF">FM101_03085</name>
</gene>
<dbReference type="RefSeq" id="WP_198962449.1">
    <property type="nucleotide sequence ID" value="NZ_FUHW01000014.1"/>
</dbReference>
<protein>
    <submittedName>
        <fullName evidence="10">Putative ABC transporter integral membrane permease</fullName>
    </submittedName>
</protein>
<dbReference type="CDD" id="cd06261">
    <property type="entry name" value="TM_PBP2"/>
    <property type="match status" value="1"/>
</dbReference>
<feature type="transmembrane region" description="Helical" evidence="7">
    <location>
        <begin position="187"/>
        <end position="210"/>
    </location>
</feature>
<dbReference type="Gene3D" id="1.10.3720.10">
    <property type="entry name" value="MetI-like"/>
    <property type="match status" value="1"/>
</dbReference>
<evidence type="ECO:0000256" key="5">
    <source>
        <dbReference type="ARBA" id="ARBA00022989"/>
    </source>
</evidence>
<dbReference type="Proteomes" id="UP000195913">
    <property type="component" value="Unassembled WGS sequence"/>
</dbReference>
<proteinExistence type="inferred from homology"/>
<evidence type="ECO:0000313" key="11">
    <source>
        <dbReference type="Proteomes" id="UP000195913"/>
    </source>
</evidence>
<evidence type="ECO:0000313" key="10">
    <source>
        <dbReference type="EMBL" id="SJM53020.1"/>
    </source>
</evidence>
<evidence type="ECO:0000256" key="7">
    <source>
        <dbReference type="RuleBase" id="RU363032"/>
    </source>
</evidence>
<reference evidence="10 11" key="1">
    <citation type="submission" date="2017-02" db="EMBL/GenBank/DDBJ databases">
        <authorList>
            <person name="Peterson S.W."/>
        </authorList>
    </citation>
    <scope>NUCLEOTIDE SEQUENCE [LARGE SCALE GENOMIC DNA]</scope>
    <source>
        <strain evidence="10 11">B Ar 00.02</strain>
    </source>
</reference>
<accession>A0A1R4FAN0</accession>
<dbReference type="GO" id="GO:0055085">
    <property type="term" value="P:transmembrane transport"/>
    <property type="evidence" value="ECO:0007669"/>
    <property type="project" value="InterPro"/>
</dbReference>
<dbReference type="SUPFAM" id="SSF161098">
    <property type="entry name" value="MetI-like"/>
    <property type="match status" value="1"/>
</dbReference>
<sequence length="328" mass="36121">MSAATTTPDGPQPDRIVAHEAAVDTMDTPDRGRRGADHGNNASGPAPHPGRKNKAPLRPGRVILHTGLIIWAVLWLAPLAWAVYTSLRPYAETAEKGYVSLPDTLNFDNYTTAWTQADLPHYFLNSLYIAVPAVIIVLFMSSMAAFVLARFSFKLNLFMLMFFTAANLLPQQVIITPLYRMFLSLDIYNTQFGVVLINVAFQMGFCVFVLSNFMKALPDELGEAAQVDGAGVWRQFYQIVLPLTRPALAALATLEFAWIYNDFFWALVLLRDGDAMPVTSALNNLKGAFFTDNNLVAAGAVMIALPTVILFMILQKHFVAGLTLGSNK</sequence>
<keyword evidence="3" id="KW-1003">Cell membrane</keyword>
<dbReference type="GO" id="GO:0005886">
    <property type="term" value="C:plasma membrane"/>
    <property type="evidence" value="ECO:0007669"/>
    <property type="project" value="UniProtKB-SubCell"/>
</dbReference>
<dbReference type="Pfam" id="PF00528">
    <property type="entry name" value="BPD_transp_1"/>
    <property type="match status" value="1"/>
</dbReference>
<keyword evidence="11" id="KW-1185">Reference proteome</keyword>